<organism evidence="2 3">
    <name type="scientific">Tolypothrix tenuis PCC 7101</name>
    <dbReference type="NCBI Taxonomy" id="231146"/>
    <lineage>
        <taxon>Bacteria</taxon>
        <taxon>Bacillati</taxon>
        <taxon>Cyanobacteriota</taxon>
        <taxon>Cyanophyceae</taxon>
        <taxon>Nostocales</taxon>
        <taxon>Tolypothrichaceae</taxon>
        <taxon>Tolypothrix</taxon>
    </lineage>
</organism>
<evidence type="ECO:0000259" key="1">
    <source>
        <dbReference type="PROSITE" id="PS51186"/>
    </source>
</evidence>
<protein>
    <recommendedName>
        <fullName evidence="1">N-acetyltransferase domain-containing protein</fullName>
    </recommendedName>
</protein>
<dbReference type="InterPro" id="IPR000182">
    <property type="entry name" value="GNAT_dom"/>
</dbReference>
<name>A0A1Z4N9H1_9CYAN</name>
<evidence type="ECO:0000313" key="3">
    <source>
        <dbReference type="Proteomes" id="UP000218785"/>
    </source>
</evidence>
<dbReference type="Proteomes" id="UP000218785">
    <property type="component" value="Chromosome"/>
</dbReference>
<sequence length="156" mass="18055">MEIRLFQQQDAEQIAQLFHETVREVNLGDYSETQVKAWAPDNLNFRNWAIICAARFTYVADDRGVIAGFGELETNGHIDCFYCHKNYQKMGVGSKIYAAIEDKAYELGINRLYVEASITAKPFFLRMGFSTITEQQVERRGEIFVNYAMEKFLISR</sequence>
<dbReference type="InterPro" id="IPR016181">
    <property type="entry name" value="Acyl_CoA_acyltransferase"/>
</dbReference>
<dbReference type="PROSITE" id="PS51186">
    <property type="entry name" value="GNAT"/>
    <property type="match status" value="1"/>
</dbReference>
<dbReference type="AlphaFoldDB" id="A0A1Z4N9H1"/>
<gene>
    <name evidence="2" type="ORF">NIES37_63790</name>
</gene>
<dbReference type="GO" id="GO:0016747">
    <property type="term" value="F:acyltransferase activity, transferring groups other than amino-acyl groups"/>
    <property type="evidence" value="ECO:0007669"/>
    <property type="project" value="InterPro"/>
</dbReference>
<dbReference type="PANTHER" id="PTHR43451">
    <property type="entry name" value="ACETYLTRANSFERASE (GNAT) FAMILY PROTEIN"/>
    <property type="match status" value="1"/>
</dbReference>
<dbReference type="CDD" id="cd04301">
    <property type="entry name" value="NAT_SF"/>
    <property type="match status" value="1"/>
</dbReference>
<proteinExistence type="predicted"/>
<dbReference type="InterPro" id="IPR052564">
    <property type="entry name" value="N-acetyltrans/Recomb-assoc"/>
</dbReference>
<feature type="domain" description="N-acetyltransferase" evidence="1">
    <location>
        <begin position="1"/>
        <end position="154"/>
    </location>
</feature>
<dbReference type="EMBL" id="AP018248">
    <property type="protein sequence ID" value="BAZ02367.1"/>
    <property type="molecule type" value="Genomic_DNA"/>
</dbReference>
<dbReference type="SUPFAM" id="SSF55729">
    <property type="entry name" value="Acyl-CoA N-acyltransferases (Nat)"/>
    <property type="match status" value="1"/>
</dbReference>
<accession>A0A1Z4N9H1</accession>
<evidence type="ECO:0000313" key="2">
    <source>
        <dbReference type="EMBL" id="BAZ02367.1"/>
    </source>
</evidence>
<dbReference type="Pfam" id="PF13673">
    <property type="entry name" value="Acetyltransf_10"/>
    <property type="match status" value="1"/>
</dbReference>
<dbReference type="RefSeq" id="WP_096582549.1">
    <property type="nucleotide sequence ID" value="NZ_CAWNJS010000001.1"/>
</dbReference>
<reference evidence="2 3" key="1">
    <citation type="submission" date="2017-06" db="EMBL/GenBank/DDBJ databases">
        <title>Genome sequencing of cyanobaciteial culture collection at National Institute for Environmental Studies (NIES).</title>
        <authorList>
            <person name="Hirose Y."/>
            <person name="Shimura Y."/>
            <person name="Fujisawa T."/>
            <person name="Nakamura Y."/>
            <person name="Kawachi M."/>
        </authorList>
    </citation>
    <scope>NUCLEOTIDE SEQUENCE [LARGE SCALE GENOMIC DNA]</scope>
    <source>
        <strain evidence="2 3">NIES-37</strain>
    </source>
</reference>
<dbReference type="KEGG" id="ttq:NIES37_63790"/>
<keyword evidence="3" id="KW-1185">Reference proteome</keyword>
<dbReference type="PANTHER" id="PTHR43451:SF1">
    <property type="entry name" value="ACETYLTRANSFERASE"/>
    <property type="match status" value="1"/>
</dbReference>
<dbReference type="Gene3D" id="3.40.630.30">
    <property type="match status" value="1"/>
</dbReference>